<feature type="domain" description="Fido" evidence="1">
    <location>
        <begin position="7"/>
        <end position="125"/>
    </location>
</feature>
<dbReference type="InterPro" id="IPR053737">
    <property type="entry name" value="Type_II_TA_Toxin"/>
</dbReference>
<dbReference type="OrthoDB" id="9802752at2"/>
<dbReference type="RefSeq" id="WP_119275969.1">
    <property type="nucleotide sequence ID" value="NZ_QWLA01000007.1"/>
</dbReference>
<dbReference type="InterPro" id="IPR003812">
    <property type="entry name" value="Fido"/>
</dbReference>
<evidence type="ECO:0000313" key="2">
    <source>
        <dbReference type="EMBL" id="RIH88791.1"/>
    </source>
</evidence>
<keyword evidence="3" id="KW-1185">Reference proteome</keyword>
<dbReference type="SUPFAM" id="SSF140931">
    <property type="entry name" value="Fic-like"/>
    <property type="match status" value="1"/>
</dbReference>
<dbReference type="PANTHER" id="PTHR39426">
    <property type="entry name" value="HOMOLOGY TO DEATH-ON-CURING PROTEIN OF PHAGE P1"/>
    <property type="match status" value="1"/>
</dbReference>
<dbReference type="PIRSF" id="PIRSF018297">
    <property type="entry name" value="Doc"/>
    <property type="match status" value="1"/>
</dbReference>
<dbReference type="GO" id="GO:0016301">
    <property type="term" value="F:kinase activity"/>
    <property type="evidence" value="ECO:0007669"/>
    <property type="project" value="InterPro"/>
</dbReference>
<dbReference type="PANTHER" id="PTHR39426:SF1">
    <property type="entry name" value="HOMOLOGY TO DEATH-ON-CURING PROTEIN OF PHAGE P1"/>
    <property type="match status" value="1"/>
</dbReference>
<protein>
    <submittedName>
        <fullName evidence="2">Toxin Doc</fullName>
    </submittedName>
</protein>
<sequence length="128" mass="13760">MKPTRWLSVAEVMLLHDLALEMHGGEPGCLDPGRLESAVLQAQAEFGGQLLHPTLHEQAAAYLFHIATGHTFVDGNKRTGLLAALTFLELNSSPCTLSEDAAYELALAVGRGELDKAQIAARLRNLEG</sequence>
<proteinExistence type="predicted"/>
<dbReference type="Gene3D" id="1.20.120.1870">
    <property type="entry name" value="Fic/DOC protein, Fido domain"/>
    <property type="match status" value="1"/>
</dbReference>
<comment type="caution">
    <text evidence="2">The sequence shown here is derived from an EMBL/GenBank/DDBJ whole genome shotgun (WGS) entry which is preliminary data.</text>
</comment>
<accession>A0A399F2E4</accession>
<dbReference type="Pfam" id="PF02661">
    <property type="entry name" value="Fic"/>
    <property type="match status" value="1"/>
</dbReference>
<dbReference type="Proteomes" id="UP000265341">
    <property type="component" value="Unassembled WGS sequence"/>
</dbReference>
<reference evidence="2 3" key="1">
    <citation type="submission" date="2018-08" db="EMBL/GenBank/DDBJ databases">
        <title>Meiothermus roseus NBRC 110900 genome sequencing project.</title>
        <authorList>
            <person name="Da Costa M.S."/>
            <person name="Albuquerque L."/>
            <person name="Raposo P."/>
            <person name="Froufe H.J.C."/>
            <person name="Barroso C.S."/>
            <person name="Egas C."/>
        </authorList>
    </citation>
    <scope>NUCLEOTIDE SEQUENCE [LARGE SCALE GENOMIC DNA]</scope>
    <source>
        <strain evidence="2 3">NBRC 110900</strain>
    </source>
</reference>
<organism evidence="2 3">
    <name type="scientific">Calidithermus roseus</name>
    <dbReference type="NCBI Taxonomy" id="1644118"/>
    <lineage>
        <taxon>Bacteria</taxon>
        <taxon>Thermotogati</taxon>
        <taxon>Deinococcota</taxon>
        <taxon>Deinococci</taxon>
        <taxon>Thermales</taxon>
        <taxon>Thermaceae</taxon>
        <taxon>Calidithermus</taxon>
    </lineage>
</organism>
<gene>
    <name evidence="2" type="primary">doc</name>
    <name evidence="2" type="ORF">Mrose_00619</name>
</gene>
<dbReference type="PROSITE" id="PS51459">
    <property type="entry name" value="FIDO"/>
    <property type="match status" value="1"/>
</dbReference>
<evidence type="ECO:0000259" key="1">
    <source>
        <dbReference type="PROSITE" id="PS51459"/>
    </source>
</evidence>
<dbReference type="InterPro" id="IPR006440">
    <property type="entry name" value="Doc"/>
</dbReference>
<dbReference type="AlphaFoldDB" id="A0A399F2E4"/>
<dbReference type="EMBL" id="QWLA01000007">
    <property type="protein sequence ID" value="RIH88791.1"/>
    <property type="molecule type" value="Genomic_DNA"/>
</dbReference>
<dbReference type="NCBIfam" id="TIGR01550">
    <property type="entry name" value="DOC_P1"/>
    <property type="match status" value="1"/>
</dbReference>
<name>A0A399F2E4_9DEIN</name>
<dbReference type="InterPro" id="IPR036597">
    <property type="entry name" value="Fido-like_dom_sf"/>
</dbReference>
<evidence type="ECO:0000313" key="3">
    <source>
        <dbReference type="Proteomes" id="UP000265341"/>
    </source>
</evidence>